<dbReference type="AlphaFoldDB" id="A0A2U2PGY6"/>
<dbReference type="Proteomes" id="UP000245647">
    <property type="component" value="Unassembled WGS sequence"/>
</dbReference>
<evidence type="ECO:0000256" key="1">
    <source>
        <dbReference type="SAM" id="SignalP"/>
    </source>
</evidence>
<feature type="chain" id="PRO_5015687962" evidence="1">
    <location>
        <begin position="27"/>
        <end position="113"/>
    </location>
</feature>
<dbReference type="RefSeq" id="WP_109415958.1">
    <property type="nucleotide sequence ID" value="NZ_QEAS01000008.1"/>
</dbReference>
<dbReference type="EMBL" id="QEAS01000008">
    <property type="protein sequence ID" value="PWG80671.1"/>
    <property type="molecule type" value="Genomic_DNA"/>
</dbReference>
<feature type="signal peptide" evidence="1">
    <location>
        <begin position="1"/>
        <end position="26"/>
    </location>
</feature>
<reference evidence="2 3" key="1">
    <citation type="submission" date="2018-04" db="EMBL/GenBank/DDBJ databases">
        <title>Pedobacter chongqingensis sp. nov., isolated from a rottenly hemp rope.</title>
        <authorList>
            <person name="Cai Y."/>
        </authorList>
    </citation>
    <scope>NUCLEOTIDE SEQUENCE [LARGE SCALE GENOMIC DNA]</scope>
    <source>
        <strain evidence="2 3">FJ4-8</strain>
    </source>
</reference>
<protein>
    <submittedName>
        <fullName evidence="2">Uncharacterized protein</fullName>
    </submittedName>
</protein>
<accession>A0A2U2PGY6</accession>
<gene>
    <name evidence="2" type="ORF">DDR33_11670</name>
</gene>
<keyword evidence="1" id="KW-0732">Signal</keyword>
<sequence length="113" mass="12306">MNNFSKFLLGLFLAALTVGGSAFRYAENAKAARAAGDIYGNKPDDNSYQRLTEGYNPDLCEGESPNPCRYTVTTEGASHVTAASYTVSELEAFANMSTPWVIRSTERGQYFGN</sequence>
<evidence type="ECO:0000313" key="3">
    <source>
        <dbReference type="Proteomes" id="UP000245647"/>
    </source>
</evidence>
<comment type="caution">
    <text evidence="2">The sequence shown here is derived from an EMBL/GenBank/DDBJ whole genome shotgun (WGS) entry which is preliminary data.</text>
</comment>
<name>A0A2U2PGY6_9SPHI</name>
<evidence type="ECO:0000313" key="2">
    <source>
        <dbReference type="EMBL" id="PWG80671.1"/>
    </source>
</evidence>
<organism evidence="2 3">
    <name type="scientific">Pararcticibacter amylolyticus</name>
    <dbReference type="NCBI Taxonomy" id="2173175"/>
    <lineage>
        <taxon>Bacteria</taxon>
        <taxon>Pseudomonadati</taxon>
        <taxon>Bacteroidota</taxon>
        <taxon>Sphingobacteriia</taxon>
        <taxon>Sphingobacteriales</taxon>
        <taxon>Sphingobacteriaceae</taxon>
        <taxon>Pararcticibacter</taxon>
    </lineage>
</organism>
<proteinExistence type="predicted"/>
<keyword evidence="3" id="KW-1185">Reference proteome</keyword>